<evidence type="ECO:0000313" key="1">
    <source>
        <dbReference type="EMBL" id="MYC97275.1"/>
    </source>
</evidence>
<organism evidence="1">
    <name type="scientific">Caldilineaceae bacterium SB0661_bin_32</name>
    <dbReference type="NCBI Taxonomy" id="2605255"/>
    <lineage>
        <taxon>Bacteria</taxon>
        <taxon>Bacillati</taxon>
        <taxon>Chloroflexota</taxon>
        <taxon>Caldilineae</taxon>
        <taxon>Caldilineales</taxon>
        <taxon>Caldilineaceae</taxon>
    </lineage>
</organism>
<reference evidence="1" key="1">
    <citation type="submission" date="2019-09" db="EMBL/GenBank/DDBJ databases">
        <title>Characterisation of the sponge microbiome using genome-centric metagenomics.</title>
        <authorList>
            <person name="Engelberts J.P."/>
            <person name="Robbins S.J."/>
            <person name="De Goeij J.M."/>
            <person name="Aranda M."/>
            <person name="Bell S.C."/>
            <person name="Webster N.S."/>
        </authorList>
    </citation>
    <scope>NUCLEOTIDE SEQUENCE</scope>
    <source>
        <strain evidence="1">SB0661_bin_32</strain>
    </source>
</reference>
<comment type="caution">
    <text evidence="1">The sequence shown here is derived from an EMBL/GenBank/DDBJ whole genome shotgun (WGS) entry which is preliminary data.</text>
</comment>
<dbReference type="EMBL" id="VXMH01000111">
    <property type="protein sequence ID" value="MYC97275.1"/>
    <property type="molecule type" value="Genomic_DNA"/>
</dbReference>
<sequence length="341" mass="38023">MAAPTSASYRHFLYVTSGRAVLPASAVMTPAVDYRARRVVNSAPIPVGVSRQRESSTFSMAGAIDGGDLALALANWLPHRYSVRGSGVNERTGFIFLWRDGDAPAGFTAPQRYDRVLSWAREQPVLEARQPTLESLRMEFRRQGDMMLTSSWFAQNQREVEPRPPDPAPSPAPRPRFVEGANWVVRASRDGSSFTEVDGVLRATVAFPRFREPVYRGGDGESWGEITDSFASEPVITLALLSDQEYIDGYFRQGGRPYFIEIDGGDHLRMRFQTEFMNKRPWGREGNALMADAAFCLVGQYSGAAPVWPAQGTPLPTDPVRWPQELYGYFEVYDPIHTGFG</sequence>
<proteinExistence type="predicted"/>
<gene>
    <name evidence="1" type="ORF">F4X14_20150</name>
</gene>
<protein>
    <submittedName>
        <fullName evidence="1">Uncharacterized protein</fullName>
    </submittedName>
</protein>
<name>A0A6B1DDE6_9CHLR</name>
<dbReference type="AlphaFoldDB" id="A0A6B1DDE6"/>
<accession>A0A6B1DDE6</accession>